<keyword evidence="3" id="KW-1185">Reference proteome</keyword>
<gene>
    <name evidence="2" type="ORF">EYF80_037603</name>
</gene>
<dbReference type="EMBL" id="SRLO01000556">
    <property type="protein sequence ID" value="TNN52173.1"/>
    <property type="molecule type" value="Genomic_DNA"/>
</dbReference>
<protein>
    <submittedName>
        <fullName evidence="2">Uncharacterized protein</fullName>
    </submittedName>
</protein>
<feature type="compositionally biased region" description="Basic and acidic residues" evidence="1">
    <location>
        <begin position="7"/>
        <end position="21"/>
    </location>
</feature>
<feature type="region of interest" description="Disordered" evidence="1">
    <location>
        <begin position="102"/>
        <end position="202"/>
    </location>
</feature>
<dbReference type="AlphaFoldDB" id="A0A4Z2GH19"/>
<name>A0A4Z2GH19_9TELE</name>
<proteinExistence type="predicted"/>
<accession>A0A4Z2GH19</accession>
<feature type="compositionally biased region" description="Basic residues" evidence="1">
    <location>
        <begin position="130"/>
        <end position="141"/>
    </location>
</feature>
<feature type="region of interest" description="Disordered" evidence="1">
    <location>
        <begin position="1"/>
        <end position="21"/>
    </location>
</feature>
<feature type="compositionally biased region" description="Basic and acidic residues" evidence="1">
    <location>
        <begin position="148"/>
        <end position="164"/>
    </location>
</feature>
<evidence type="ECO:0000313" key="2">
    <source>
        <dbReference type="EMBL" id="TNN52173.1"/>
    </source>
</evidence>
<organism evidence="2 3">
    <name type="scientific">Liparis tanakae</name>
    <name type="common">Tanaka's snailfish</name>
    <dbReference type="NCBI Taxonomy" id="230148"/>
    <lineage>
        <taxon>Eukaryota</taxon>
        <taxon>Metazoa</taxon>
        <taxon>Chordata</taxon>
        <taxon>Craniata</taxon>
        <taxon>Vertebrata</taxon>
        <taxon>Euteleostomi</taxon>
        <taxon>Actinopterygii</taxon>
        <taxon>Neopterygii</taxon>
        <taxon>Teleostei</taxon>
        <taxon>Neoteleostei</taxon>
        <taxon>Acanthomorphata</taxon>
        <taxon>Eupercaria</taxon>
        <taxon>Perciformes</taxon>
        <taxon>Cottioidei</taxon>
        <taxon>Cottales</taxon>
        <taxon>Liparidae</taxon>
        <taxon>Liparis</taxon>
    </lineage>
</organism>
<evidence type="ECO:0000256" key="1">
    <source>
        <dbReference type="SAM" id="MobiDB-lite"/>
    </source>
</evidence>
<sequence>MPQGGGKKRDKDMWRGGQHVERTTCGEDDMWRGRHVERTTCGEDDMWRGGHVERTTCGEDDMWRGRHVERTTCGAPPWGTTGNIIPLLSIKSIWTAPQTDARQINNNNNDQPSNNLRAKNSISQLPGDGRRHRPTLRHHDRSRGGRSAAHEDPYHEEEAGAHEDPYDEEEAGAHEDPYDEEEAGGSRCEGGAPAGAPMASYTPPASSVLLQALDVQQPSSSCTTIYFFK</sequence>
<dbReference type="Proteomes" id="UP000314294">
    <property type="component" value="Unassembled WGS sequence"/>
</dbReference>
<comment type="caution">
    <text evidence="2">The sequence shown here is derived from an EMBL/GenBank/DDBJ whole genome shotgun (WGS) entry which is preliminary data.</text>
</comment>
<evidence type="ECO:0000313" key="3">
    <source>
        <dbReference type="Proteomes" id="UP000314294"/>
    </source>
</evidence>
<reference evidence="2 3" key="1">
    <citation type="submission" date="2019-03" db="EMBL/GenBank/DDBJ databases">
        <title>First draft genome of Liparis tanakae, snailfish: a comprehensive survey of snailfish specific genes.</title>
        <authorList>
            <person name="Kim W."/>
            <person name="Song I."/>
            <person name="Jeong J.-H."/>
            <person name="Kim D."/>
            <person name="Kim S."/>
            <person name="Ryu S."/>
            <person name="Song J.Y."/>
            <person name="Lee S.K."/>
        </authorList>
    </citation>
    <scope>NUCLEOTIDE SEQUENCE [LARGE SCALE GENOMIC DNA]</scope>
    <source>
        <tissue evidence="2">Muscle</tissue>
    </source>
</reference>
<feature type="compositionally biased region" description="Low complexity" evidence="1">
    <location>
        <begin position="105"/>
        <end position="115"/>
    </location>
</feature>